<reference evidence="3 4" key="1">
    <citation type="submission" date="2017-07" db="EMBL/GenBank/DDBJ databases">
        <authorList>
            <person name="Talla V."/>
            <person name="Backstrom N."/>
        </authorList>
    </citation>
    <scope>NUCLEOTIDE SEQUENCE [LARGE SCALE GENOMIC DNA]</scope>
</reference>
<dbReference type="InterPro" id="IPR029526">
    <property type="entry name" value="PGBD"/>
</dbReference>
<dbReference type="Pfam" id="PF13843">
    <property type="entry name" value="DDE_Tnp_1_7"/>
    <property type="match status" value="1"/>
</dbReference>
<sequence length="202" mass="23428">MTNAVSNKMKNEEGIMDDAAIEAALNASDVEFSGDEDELEYLPPDSDGPSSSQSEEEQALSEEEQANDEVFPSLRQFWRTKEMVSRGPDISEDILLTNCLFSFFEYLDIDFWKETAEQTNLYSAQTRDLRTVRTNHREMIQFTGMQILMGTLKYPQARLYWSRDLSVPLIKDTRRSEIRKRKATNNNVDSTNKILQYLRMKN</sequence>
<evidence type="ECO:0000256" key="1">
    <source>
        <dbReference type="SAM" id="MobiDB-lite"/>
    </source>
</evidence>
<protein>
    <recommendedName>
        <fullName evidence="2">PiggyBac transposable element-derived protein domain-containing protein</fullName>
    </recommendedName>
</protein>
<dbReference type="EMBL" id="FZQP02001015">
    <property type="protein sequence ID" value="VVC91306.1"/>
    <property type="molecule type" value="Genomic_DNA"/>
</dbReference>
<evidence type="ECO:0000313" key="3">
    <source>
        <dbReference type="EMBL" id="VVC91306.1"/>
    </source>
</evidence>
<evidence type="ECO:0000313" key="4">
    <source>
        <dbReference type="Proteomes" id="UP000324832"/>
    </source>
</evidence>
<keyword evidence="4" id="KW-1185">Reference proteome</keyword>
<name>A0A5E4Q0W5_9NEOP</name>
<feature type="region of interest" description="Disordered" evidence="1">
    <location>
        <begin position="26"/>
        <end position="68"/>
    </location>
</feature>
<dbReference type="PANTHER" id="PTHR47272">
    <property type="entry name" value="DDE_TNP_1_7 DOMAIN-CONTAINING PROTEIN"/>
    <property type="match status" value="1"/>
</dbReference>
<feature type="compositionally biased region" description="Acidic residues" evidence="1">
    <location>
        <begin position="54"/>
        <end position="67"/>
    </location>
</feature>
<dbReference type="Proteomes" id="UP000324832">
    <property type="component" value="Unassembled WGS sequence"/>
</dbReference>
<organism evidence="3 4">
    <name type="scientific">Leptidea sinapis</name>
    <dbReference type="NCBI Taxonomy" id="189913"/>
    <lineage>
        <taxon>Eukaryota</taxon>
        <taxon>Metazoa</taxon>
        <taxon>Ecdysozoa</taxon>
        <taxon>Arthropoda</taxon>
        <taxon>Hexapoda</taxon>
        <taxon>Insecta</taxon>
        <taxon>Pterygota</taxon>
        <taxon>Neoptera</taxon>
        <taxon>Endopterygota</taxon>
        <taxon>Lepidoptera</taxon>
        <taxon>Glossata</taxon>
        <taxon>Ditrysia</taxon>
        <taxon>Papilionoidea</taxon>
        <taxon>Pieridae</taxon>
        <taxon>Dismorphiinae</taxon>
        <taxon>Leptidea</taxon>
    </lineage>
</organism>
<accession>A0A5E4Q0W5</accession>
<dbReference type="AlphaFoldDB" id="A0A5E4Q0W5"/>
<evidence type="ECO:0000259" key="2">
    <source>
        <dbReference type="Pfam" id="PF13843"/>
    </source>
</evidence>
<gene>
    <name evidence="3" type="ORF">LSINAPIS_LOCUS4009</name>
</gene>
<dbReference type="PANTHER" id="PTHR47272:SF1">
    <property type="entry name" value="PIGGYBAC TRANSPOSABLE ELEMENT-DERIVED PROTEIN 3-LIKE"/>
    <property type="match status" value="1"/>
</dbReference>
<feature type="domain" description="PiggyBac transposable element-derived protein" evidence="2">
    <location>
        <begin position="107"/>
        <end position="165"/>
    </location>
</feature>
<proteinExistence type="predicted"/>